<reference evidence="8 9" key="1">
    <citation type="journal article" date="2016" name="Nat. Commun.">
        <title>Thousands of microbial genomes shed light on interconnected biogeochemical processes in an aquifer system.</title>
        <authorList>
            <person name="Anantharaman K."/>
            <person name="Brown C.T."/>
            <person name="Hug L.A."/>
            <person name="Sharon I."/>
            <person name="Castelle C.J."/>
            <person name="Probst A.J."/>
            <person name="Thomas B.C."/>
            <person name="Singh A."/>
            <person name="Wilkins M.J."/>
            <person name="Karaoz U."/>
            <person name="Brodie E.L."/>
            <person name="Williams K.H."/>
            <person name="Hubbard S.S."/>
            <person name="Banfield J.F."/>
        </authorList>
    </citation>
    <scope>NUCLEOTIDE SEQUENCE [LARGE SCALE GENOMIC DNA]</scope>
</reference>
<comment type="caution">
    <text evidence="8">The sequence shown here is derived from an EMBL/GenBank/DDBJ whole genome shotgun (WGS) entry which is preliminary data.</text>
</comment>
<feature type="binding site" evidence="6">
    <location>
        <position position="118"/>
    </location>
    <ligand>
        <name>L-histidine</name>
        <dbReference type="ChEBI" id="CHEBI:57595"/>
    </ligand>
</feature>
<dbReference type="Pfam" id="PF03129">
    <property type="entry name" value="HGTP_anticodon"/>
    <property type="match status" value="1"/>
</dbReference>
<gene>
    <name evidence="5" type="primary">hisS</name>
    <name evidence="8" type="ORF">A2419_03595</name>
</gene>
<feature type="binding site" evidence="6">
    <location>
        <begin position="88"/>
        <end position="90"/>
    </location>
    <ligand>
        <name>L-histidine</name>
        <dbReference type="ChEBI" id="CHEBI:57595"/>
    </ligand>
</feature>
<dbReference type="InterPro" id="IPR004516">
    <property type="entry name" value="HisRS/HisZ"/>
</dbReference>
<keyword evidence="5" id="KW-0963">Cytoplasm</keyword>
<dbReference type="PANTHER" id="PTHR43707:SF1">
    <property type="entry name" value="HISTIDINE--TRNA LIGASE, MITOCHONDRIAL-RELATED"/>
    <property type="match status" value="1"/>
</dbReference>
<dbReference type="PIRSF" id="PIRSF001549">
    <property type="entry name" value="His-tRNA_synth"/>
    <property type="match status" value="1"/>
</dbReference>
<comment type="subcellular location">
    <subcellularLocation>
        <location evidence="5">Cytoplasm</location>
    </subcellularLocation>
</comment>
<evidence type="ECO:0000256" key="6">
    <source>
        <dbReference type="PIRSR" id="PIRSR001549-1"/>
    </source>
</evidence>
<comment type="catalytic activity">
    <reaction evidence="4 5">
        <text>tRNA(His) + L-histidine + ATP = L-histidyl-tRNA(His) + AMP + diphosphate + H(+)</text>
        <dbReference type="Rhea" id="RHEA:17313"/>
        <dbReference type="Rhea" id="RHEA-COMP:9665"/>
        <dbReference type="Rhea" id="RHEA-COMP:9689"/>
        <dbReference type="ChEBI" id="CHEBI:15378"/>
        <dbReference type="ChEBI" id="CHEBI:30616"/>
        <dbReference type="ChEBI" id="CHEBI:33019"/>
        <dbReference type="ChEBI" id="CHEBI:57595"/>
        <dbReference type="ChEBI" id="CHEBI:78442"/>
        <dbReference type="ChEBI" id="CHEBI:78527"/>
        <dbReference type="ChEBI" id="CHEBI:456215"/>
        <dbReference type="EC" id="6.1.1.21"/>
    </reaction>
</comment>
<dbReference type="HAMAP" id="MF_00127">
    <property type="entry name" value="His_tRNA_synth"/>
    <property type="match status" value="1"/>
</dbReference>
<keyword evidence="5 8" id="KW-0436">Ligase</keyword>
<feature type="binding site" evidence="6">
    <location>
        <position position="132"/>
    </location>
    <ligand>
        <name>L-histidine</name>
        <dbReference type="ChEBI" id="CHEBI:57595"/>
    </ligand>
</feature>
<dbReference type="GO" id="GO:0004821">
    <property type="term" value="F:histidine-tRNA ligase activity"/>
    <property type="evidence" value="ECO:0007669"/>
    <property type="project" value="UniProtKB-UniRule"/>
</dbReference>
<sequence>MDFMKDKLSTESYKGVRDFYPEDQQFLNYLLSTYRGVAKKFGYAEYHASILEPAELYKAKGADNEELINEQTYTFTDRGGREVTLRPEMTPTVARMVAAKRREFGFPLRLFSIPNVFRYERPQRGRLREHWQLNVDIFGSESFAADAEIIQVAYEVMKAFGAEENDFVIKVGSRAFVNALALELDLNEESAAKLVGLLDRKNKMDASEFEAGLADLGVPKEKLDGSNVPQDVAAVLDFLRSVGIENAVFDPSIVRGFAYYTGVVFEVFDTHEDNNRALFGGGRYDNLTGMFDNESVTGVGFGMGDVTMHDFLAVRNMLPEYKAPTHVYLAVASEAEVQHALSIAQELRSEGVNVAVDFCDKKLADQIKNAAKNKVPHLIVIGQNEIASGNFSVRDLVHGQETPMSRAELSSFFLNR</sequence>
<feature type="binding site" evidence="6">
    <location>
        <begin position="259"/>
        <end position="260"/>
    </location>
    <ligand>
        <name>L-histidine</name>
        <dbReference type="ChEBI" id="CHEBI:57595"/>
    </ligand>
</feature>
<dbReference type="InterPro" id="IPR004154">
    <property type="entry name" value="Anticodon-bd"/>
</dbReference>
<dbReference type="PROSITE" id="PS50862">
    <property type="entry name" value="AA_TRNA_LIGASE_II"/>
    <property type="match status" value="1"/>
</dbReference>
<dbReference type="Proteomes" id="UP000176568">
    <property type="component" value="Unassembled WGS sequence"/>
</dbReference>
<dbReference type="EMBL" id="MEXB01000003">
    <property type="protein sequence ID" value="OGC88829.1"/>
    <property type="molecule type" value="Genomic_DNA"/>
</dbReference>
<dbReference type="GO" id="GO:0006427">
    <property type="term" value="P:histidyl-tRNA aminoacylation"/>
    <property type="evidence" value="ECO:0007669"/>
    <property type="project" value="UniProtKB-UniRule"/>
</dbReference>
<feature type="binding site" evidence="6">
    <location>
        <position position="255"/>
    </location>
    <ligand>
        <name>L-histidine</name>
        <dbReference type="ChEBI" id="CHEBI:57595"/>
    </ligand>
</feature>
<evidence type="ECO:0000313" key="9">
    <source>
        <dbReference type="Proteomes" id="UP000176568"/>
    </source>
</evidence>
<dbReference type="SUPFAM" id="SSF52954">
    <property type="entry name" value="Class II aaRS ABD-related"/>
    <property type="match status" value="1"/>
</dbReference>
<evidence type="ECO:0000256" key="3">
    <source>
        <dbReference type="ARBA" id="ARBA00023146"/>
    </source>
</evidence>
<dbReference type="Gene3D" id="3.40.50.800">
    <property type="entry name" value="Anticodon-binding domain"/>
    <property type="match status" value="1"/>
</dbReference>
<proteinExistence type="inferred from homology"/>
<accession>A0A1F4Y4F6</accession>
<dbReference type="NCBIfam" id="TIGR00442">
    <property type="entry name" value="hisS"/>
    <property type="match status" value="1"/>
</dbReference>
<evidence type="ECO:0000256" key="1">
    <source>
        <dbReference type="ARBA" id="ARBA00008226"/>
    </source>
</evidence>
<evidence type="ECO:0000256" key="2">
    <source>
        <dbReference type="ARBA" id="ARBA00022741"/>
    </source>
</evidence>
<dbReference type="InterPro" id="IPR006195">
    <property type="entry name" value="aa-tRNA-synth_II"/>
</dbReference>
<evidence type="ECO:0000313" key="8">
    <source>
        <dbReference type="EMBL" id="OGC88829.1"/>
    </source>
</evidence>
<dbReference type="PANTHER" id="PTHR43707">
    <property type="entry name" value="HISTIDYL-TRNA SYNTHETASE"/>
    <property type="match status" value="1"/>
</dbReference>
<dbReference type="InterPro" id="IPR045864">
    <property type="entry name" value="aa-tRNA-synth_II/BPL/LPL"/>
</dbReference>
<dbReference type="InterPro" id="IPR036621">
    <property type="entry name" value="Anticodon-bd_dom_sf"/>
</dbReference>
<dbReference type="AlphaFoldDB" id="A0A1F4Y4F6"/>
<dbReference type="GO" id="GO:0005737">
    <property type="term" value="C:cytoplasm"/>
    <property type="evidence" value="ECO:0007669"/>
    <property type="project" value="UniProtKB-SubCell"/>
</dbReference>
<dbReference type="STRING" id="1797247.A2419_03595"/>
<keyword evidence="3 5" id="KW-0030">Aminoacyl-tRNA synthetase</keyword>
<feature type="binding site" evidence="6">
    <location>
        <position position="136"/>
    </location>
    <ligand>
        <name>L-histidine</name>
        <dbReference type="ChEBI" id="CHEBI:57595"/>
    </ligand>
</feature>
<evidence type="ECO:0000256" key="5">
    <source>
        <dbReference type="HAMAP-Rule" id="MF_00127"/>
    </source>
</evidence>
<name>A0A1F4Y4F6_9BACT</name>
<dbReference type="Gene3D" id="3.30.930.10">
    <property type="entry name" value="Bira Bifunctional Protein, Domain 2"/>
    <property type="match status" value="1"/>
</dbReference>
<keyword evidence="2 5" id="KW-0547">Nucleotide-binding</keyword>
<comment type="subunit">
    <text evidence="5">Homodimer.</text>
</comment>
<dbReference type="InterPro" id="IPR015807">
    <property type="entry name" value="His-tRNA-ligase"/>
</dbReference>
<dbReference type="Pfam" id="PF13393">
    <property type="entry name" value="tRNA-synt_His"/>
    <property type="match status" value="1"/>
</dbReference>
<dbReference type="EC" id="6.1.1.21" evidence="5"/>
<keyword evidence="5" id="KW-0067">ATP-binding</keyword>
<organism evidence="8 9">
    <name type="scientific">Candidatus Adlerbacteria bacterium RIFOXYC1_FULL_48_26</name>
    <dbReference type="NCBI Taxonomy" id="1797247"/>
    <lineage>
        <taxon>Bacteria</taxon>
        <taxon>Candidatus Adleribacteriota</taxon>
    </lineage>
</organism>
<comment type="similarity">
    <text evidence="1 5">Belongs to the class-II aminoacyl-tRNA synthetase family.</text>
</comment>
<keyword evidence="5" id="KW-0648">Protein biosynthesis</keyword>
<protein>
    <recommendedName>
        <fullName evidence="5">Histidine--tRNA ligase</fullName>
        <ecNumber evidence="5">6.1.1.21</ecNumber>
    </recommendedName>
    <alternativeName>
        <fullName evidence="5">Histidyl-tRNA synthetase</fullName>
        <shortName evidence="5">HisRS</shortName>
    </alternativeName>
</protein>
<evidence type="ECO:0000259" key="7">
    <source>
        <dbReference type="PROSITE" id="PS50862"/>
    </source>
</evidence>
<dbReference type="CDD" id="cd00773">
    <property type="entry name" value="HisRS-like_core"/>
    <property type="match status" value="1"/>
</dbReference>
<dbReference type="SUPFAM" id="SSF55681">
    <property type="entry name" value="Class II aaRS and biotin synthetases"/>
    <property type="match status" value="1"/>
</dbReference>
<dbReference type="InterPro" id="IPR041715">
    <property type="entry name" value="HisRS-like_core"/>
</dbReference>
<dbReference type="GO" id="GO:0005524">
    <property type="term" value="F:ATP binding"/>
    <property type="evidence" value="ECO:0007669"/>
    <property type="project" value="UniProtKB-UniRule"/>
</dbReference>
<evidence type="ECO:0000256" key="4">
    <source>
        <dbReference type="ARBA" id="ARBA00047639"/>
    </source>
</evidence>
<feature type="domain" description="Aminoacyl-transfer RNA synthetases class-II family profile" evidence="7">
    <location>
        <begin position="1"/>
        <end position="351"/>
    </location>
</feature>